<reference evidence="1 2" key="1">
    <citation type="submission" date="2013-11" db="EMBL/GenBank/DDBJ databases">
        <title>The Damaraland mole rat (Fukomys damarensis) genome and evolution of African mole rats.</title>
        <authorList>
            <person name="Gladyshev V.N."/>
            <person name="Fang X."/>
        </authorList>
    </citation>
    <scope>NUCLEOTIDE SEQUENCE [LARGE SCALE GENOMIC DNA]</scope>
    <source>
        <tissue evidence="1">Liver</tissue>
    </source>
</reference>
<dbReference type="AlphaFoldDB" id="A0A091DDN3"/>
<organism evidence="1 2">
    <name type="scientific">Fukomys damarensis</name>
    <name type="common">Damaraland mole rat</name>
    <name type="synonym">Cryptomys damarensis</name>
    <dbReference type="NCBI Taxonomy" id="885580"/>
    <lineage>
        <taxon>Eukaryota</taxon>
        <taxon>Metazoa</taxon>
        <taxon>Chordata</taxon>
        <taxon>Craniata</taxon>
        <taxon>Vertebrata</taxon>
        <taxon>Euteleostomi</taxon>
        <taxon>Mammalia</taxon>
        <taxon>Eutheria</taxon>
        <taxon>Euarchontoglires</taxon>
        <taxon>Glires</taxon>
        <taxon>Rodentia</taxon>
        <taxon>Hystricomorpha</taxon>
        <taxon>Bathyergidae</taxon>
        <taxon>Fukomys</taxon>
    </lineage>
</organism>
<accession>A0A091DDN3</accession>
<gene>
    <name evidence="1" type="ORF">H920_08342</name>
</gene>
<dbReference type="EMBL" id="KN122459">
    <property type="protein sequence ID" value="KFO30214.1"/>
    <property type="molecule type" value="Genomic_DNA"/>
</dbReference>
<protein>
    <submittedName>
        <fullName evidence="1">Uncharacterized protein</fullName>
    </submittedName>
</protein>
<keyword evidence="2" id="KW-1185">Reference proteome</keyword>
<proteinExistence type="predicted"/>
<evidence type="ECO:0000313" key="2">
    <source>
        <dbReference type="Proteomes" id="UP000028990"/>
    </source>
</evidence>
<dbReference type="Proteomes" id="UP000028990">
    <property type="component" value="Unassembled WGS sequence"/>
</dbReference>
<name>A0A091DDN3_FUKDA</name>
<evidence type="ECO:0000313" key="1">
    <source>
        <dbReference type="EMBL" id="KFO30214.1"/>
    </source>
</evidence>
<sequence length="124" mass="13648">MFNNYFANKQLRKVSSYTIVGSWQLLSEMMQQEECPGSDEEKLAVVGFLDANLAVLIRGGALGLAVTGNGCRSHQGIPDEHYFLAPVQIPQLGGTDSSPHCGRLSSFHWQLLDLPGAEPRYRLV</sequence>